<feature type="transmembrane region" description="Helical" evidence="1">
    <location>
        <begin position="81"/>
        <end position="104"/>
    </location>
</feature>
<comment type="caution">
    <text evidence="2">The sequence shown here is derived from an EMBL/GenBank/DDBJ whole genome shotgun (WGS) entry which is preliminary data.</text>
</comment>
<keyword evidence="1" id="KW-0812">Transmembrane</keyword>
<dbReference type="EMBL" id="VOEJ01000008">
    <property type="protein sequence ID" value="TWR25784.1"/>
    <property type="molecule type" value="Genomic_DNA"/>
</dbReference>
<dbReference type="Proteomes" id="UP000320042">
    <property type="component" value="Unassembled WGS sequence"/>
</dbReference>
<evidence type="ECO:0000313" key="3">
    <source>
        <dbReference type="Proteomes" id="UP000320042"/>
    </source>
</evidence>
<reference evidence="2 3" key="1">
    <citation type="submission" date="2019-07" db="EMBL/GenBank/DDBJ databases">
        <authorList>
            <person name="Kim J."/>
        </authorList>
    </citation>
    <scope>NUCLEOTIDE SEQUENCE [LARGE SCALE GENOMIC DNA]</scope>
    <source>
        <strain evidence="3">dk17</strain>
    </source>
</reference>
<accession>A0A563U367</accession>
<dbReference type="InterPro" id="IPR049713">
    <property type="entry name" value="Pr6Pr-like"/>
</dbReference>
<feature type="transmembrane region" description="Helical" evidence="1">
    <location>
        <begin position="182"/>
        <end position="203"/>
    </location>
</feature>
<evidence type="ECO:0008006" key="4">
    <source>
        <dbReference type="Google" id="ProtNLM"/>
    </source>
</evidence>
<dbReference type="OrthoDB" id="9809977at2"/>
<keyword evidence="1" id="KW-1133">Transmembrane helix</keyword>
<dbReference type="RefSeq" id="WP_146382942.1">
    <property type="nucleotide sequence ID" value="NZ_VOEJ01000008.1"/>
</dbReference>
<evidence type="ECO:0000256" key="1">
    <source>
        <dbReference type="SAM" id="Phobius"/>
    </source>
</evidence>
<dbReference type="AlphaFoldDB" id="A0A563U367"/>
<protein>
    <recommendedName>
        <fullName evidence="4">FAR-17a/AIG1-like protein</fullName>
    </recommendedName>
</protein>
<feature type="transmembrane region" description="Helical" evidence="1">
    <location>
        <begin position="146"/>
        <end position="170"/>
    </location>
</feature>
<proteinExistence type="predicted"/>
<sequence>MLPDKKYRSLAFVVALLAWTGLALQFYTSVPAYLAKGRTLGGTLVELFSYFTIQTNLLLACATTAVVIYSKTKTWLNQAGLLTAVAVCISIVSLVYNLVLRQAYHPVGLARISDELMHLLTPIAYVVFWILAVPKQSLTYKGGLPWLLYPLSYLIYILVRGALTNIYPYFFLDAGKFGYGKVAINIAVLMLVFFGIDAFYVFIGRLITRRNQAE</sequence>
<name>A0A563U367_9SPHI</name>
<dbReference type="NCBIfam" id="NF038065">
    <property type="entry name" value="Pr6Pr"/>
    <property type="match status" value="1"/>
</dbReference>
<feature type="transmembrane region" description="Helical" evidence="1">
    <location>
        <begin position="47"/>
        <end position="69"/>
    </location>
</feature>
<keyword evidence="1" id="KW-0472">Membrane</keyword>
<keyword evidence="3" id="KW-1185">Reference proteome</keyword>
<feature type="transmembrane region" description="Helical" evidence="1">
    <location>
        <begin position="116"/>
        <end position="134"/>
    </location>
</feature>
<organism evidence="2 3">
    <name type="scientific">Mucilaginibacter pallidiroseus</name>
    <dbReference type="NCBI Taxonomy" id="2599295"/>
    <lineage>
        <taxon>Bacteria</taxon>
        <taxon>Pseudomonadati</taxon>
        <taxon>Bacteroidota</taxon>
        <taxon>Sphingobacteriia</taxon>
        <taxon>Sphingobacteriales</taxon>
        <taxon>Sphingobacteriaceae</taxon>
        <taxon>Mucilaginibacter</taxon>
    </lineage>
</organism>
<gene>
    <name evidence="2" type="ORF">FPZ43_15990</name>
</gene>
<evidence type="ECO:0000313" key="2">
    <source>
        <dbReference type="EMBL" id="TWR25784.1"/>
    </source>
</evidence>